<dbReference type="KEGG" id="cthi:THC_1794"/>
<sequence>MKEETLEEKKYVKNFKNRSRGEGEWKKRHRFCEVESGEGGFALKGRIWIDGPEGTFLGFGRAILLERIKEFGSISAAARSMKMAYKQAWQLVDSMNKQAGTPLVETFIGGKRGGGAKLTEAGEKTLKAFWTFYEDFQKFLKEEKKKIFSIFL</sequence>
<dbReference type="PANTHER" id="PTHR30432">
    <property type="entry name" value="TRANSCRIPTIONAL REGULATOR MODE"/>
    <property type="match status" value="1"/>
</dbReference>
<protein>
    <submittedName>
        <fullName evidence="2">ModE family transcriptional regulator</fullName>
    </submittedName>
</protein>
<dbReference type="STRING" id="1653476.THC_1794"/>
<dbReference type="GO" id="GO:0003700">
    <property type="term" value="F:DNA-binding transcription factor activity"/>
    <property type="evidence" value="ECO:0007669"/>
    <property type="project" value="InterPro"/>
</dbReference>
<reference evidence="3" key="2">
    <citation type="journal article" date="2016" name="Int. J. Syst. Evol. Microbiol.">
        <title>Caldimicrobium thiodismutans sp. nov., a sulfur-disproportionating bacterium isolated from a hot spring.</title>
        <authorList>
            <person name="Kojima H."/>
            <person name="Umezawa K."/>
            <person name="Fukui M."/>
        </authorList>
    </citation>
    <scope>NUCLEOTIDE SEQUENCE [LARGE SCALE GENOMIC DNA]</scope>
    <source>
        <strain evidence="3">TF1</strain>
    </source>
</reference>
<dbReference type="InterPro" id="IPR036388">
    <property type="entry name" value="WH-like_DNA-bd_sf"/>
</dbReference>
<dbReference type="EMBL" id="AP014945">
    <property type="protein sequence ID" value="BAU24153.1"/>
    <property type="molecule type" value="Genomic_DNA"/>
</dbReference>
<dbReference type="AlphaFoldDB" id="A0A0U5B227"/>
<dbReference type="Proteomes" id="UP000068196">
    <property type="component" value="Chromosome"/>
</dbReference>
<organism evidence="2 3">
    <name type="scientific">Caldimicrobium thiodismutans</name>
    <dbReference type="NCBI Taxonomy" id="1653476"/>
    <lineage>
        <taxon>Bacteria</taxon>
        <taxon>Pseudomonadati</taxon>
        <taxon>Thermodesulfobacteriota</taxon>
        <taxon>Thermodesulfobacteria</taxon>
        <taxon>Thermodesulfobacteriales</taxon>
        <taxon>Thermodesulfobacteriaceae</taxon>
        <taxon>Caldimicrobium</taxon>
    </lineage>
</organism>
<dbReference type="Gene3D" id="1.10.10.10">
    <property type="entry name" value="Winged helix-like DNA-binding domain superfamily/Winged helix DNA-binding domain"/>
    <property type="match status" value="1"/>
</dbReference>
<dbReference type="InterPro" id="IPR000847">
    <property type="entry name" value="LysR_HTH_N"/>
</dbReference>
<dbReference type="RefSeq" id="WP_082706423.1">
    <property type="nucleotide sequence ID" value="NZ_AP014945.1"/>
</dbReference>
<accession>A0A0U5B227</accession>
<dbReference type="SUPFAM" id="SSF46785">
    <property type="entry name" value="Winged helix' DNA-binding domain"/>
    <property type="match status" value="1"/>
</dbReference>
<proteinExistence type="predicted"/>
<reference evidence="2 3" key="1">
    <citation type="journal article" date="2016" name="Int. J. Syst. Evol. Microbiol.">
        <title>Caldimicrobium thiodismutans sp. nov., a sulfur-disproportionating bacterium isolated from a hot spring, and emended description of the genus Caldimicrobium.</title>
        <authorList>
            <person name="Kojima H."/>
            <person name="Umezawa K."/>
            <person name="Fukui M."/>
        </authorList>
    </citation>
    <scope>NUCLEOTIDE SEQUENCE [LARGE SCALE GENOMIC DNA]</scope>
    <source>
        <strain evidence="2 3">TF1</strain>
    </source>
</reference>
<evidence type="ECO:0000313" key="2">
    <source>
        <dbReference type="EMBL" id="BAU24153.1"/>
    </source>
</evidence>
<keyword evidence="3" id="KW-1185">Reference proteome</keyword>
<dbReference type="PANTHER" id="PTHR30432:SF1">
    <property type="entry name" value="DNA-BINDING TRANSCRIPTIONAL DUAL REGULATOR MODE"/>
    <property type="match status" value="1"/>
</dbReference>
<dbReference type="Pfam" id="PF00126">
    <property type="entry name" value="HTH_1"/>
    <property type="match status" value="1"/>
</dbReference>
<evidence type="ECO:0000259" key="1">
    <source>
        <dbReference type="Pfam" id="PF00126"/>
    </source>
</evidence>
<gene>
    <name evidence="2" type="ORF">THC_1794</name>
</gene>
<feature type="domain" description="HTH lysR-type" evidence="1">
    <location>
        <begin position="65"/>
        <end position="123"/>
    </location>
</feature>
<evidence type="ECO:0000313" key="3">
    <source>
        <dbReference type="Proteomes" id="UP000068196"/>
    </source>
</evidence>
<name>A0A0U5B227_9BACT</name>
<dbReference type="InterPro" id="IPR036390">
    <property type="entry name" value="WH_DNA-bd_sf"/>
</dbReference>
<dbReference type="InterPro" id="IPR051815">
    <property type="entry name" value="Molybdate_resp_trans_reg"/>
</dbReference>
<dbReference type="OrthoDB" id="9800709at2"/>